<organism evidence="1 2">
    <name type="scientific">Trichonephila clavata</name>
    <name type="common">Joro spider</name>
    <name type="synonym">Nephila clavata</name>
    <dbReference type="NCBI Taxonomy" id="2740835"/>
    <lineage>
        <taxon>Eukaryota</taxon>
        <taxon>Metazoa</taxon>
        <taxon>Ecdysozoa</taxon>
        <taxon>Arthropoda</taxon>
        <taxon>Chelicerata</taxon>
        <taxon>Arachnida</taxon>
        <taxon>Araneae</taxon>
        <taxon>Araneomorphae</taxon>
        <taxon>Entelegynae</taxon>
        <taxon>Araneoidea</taxon>
        <taxon>Nephilidae</taxon>
        <taxon>Trichonephila</taxon>
    </lineage>
</organism>
<keyword evidence="2" id="KW-1185">Reference proteome</keyword>
<accession>A0A8X6HV09</accession>
<name>A0A8X6HV09_TRICU</name>
<evidence type="ECO:0000313" key="1">
    <source>
        <dbReference type="EMBL" id="GFQ81872.1"/>
    </source>
</evidence>
<reference evidence="1" key="1">
    <citation type="submission" date="2020-07" db="EMBL/GenBank/DDBJ databases">
        <title>Multicomponent nature underlies the extraordinary mechanical properties of spider dragline silk.</title>
        <authorList>
            <person name="Kono N."/>
            <person name="Nakamura H."/>
            <person name="Mori M."/>
            <person name="Yoshida Y."/>
            <person name="Ohtoshi R."/>
            <person name="Malay A.D."/>
            <person name="Moran D.A.P."/>
            <person name="Tomita M."/>
            <person name="Numata K."/>
            <person name="Arakawa K."/>
        </authorList>
    </citation>
    <scope>NUCLEOTIDE SEQUENCE</scope>
</reference>
<sequence>MPKQSVVSLFLEHNIVSTLGSSNVASPSDAWYVFLEKLRMCNPNLECLSVPELYDPCMRLATSITTPPPGWSTTKAARPKW</sequence>
<proteinExistence type="predicted"/>
<gene>
    <name evidence="1" type="ORF">TNCT_358551</name>
</gene>
<dbReference type="EMBL" id="BMAO01022421">
    <property type="protein sequence ID" value="GFQ81872.1"/>
    <property type="molecule type" value="Genomic_DNA"/>
</dbReference>
<evidence type="ECO:0000313" key="2">
    <source>
        <dbReference type="Proteomes" id="UP000887116"/>
    </source>
</evidence>
<dbReference type="Proteomes" id="UP000887116">
    <property type="component" value="Unassembled WGS sequence"/>
</dbReference>
<dbReference type="AlphaFoldDB" id="A0A8X6HV09"/>
<comment type="caution">
    <text evidence="1">The sequence shown here is derived from an EMBL/GenBank/DDBJ whole genome shotgun (WGS) entry which is preliminary data.</text>
</comment>
<protein>
    <submittedName>
        <fullName evidence="1">Uncharacterized protein</fullName>
    </submittedName>
</protein>